<dbReference type="Pfam" id="PF08245">
    <property type="entry name" value="Mur_ligase_M"/>
    <property type="match status" value="1"/>
</dbReference>
<evidence type="ECO:0000256" key="4">
    <source>
        <dbReference type="ARBA" id="ARBA00022598"/>
    </source>
</evidence>
<keyword evidence="5 9" id="KW-0132">Cell division</keyword>
<feature type="domain" description="Mur ligase C-terminal" evidence="11">
    <location>
        <begin position="290"/>
        <end position="406"/>
    </location>
</feature>
<dbReference type="InterPro" id="IPR036615">
    <property type="entry name" value="Mur_ligase_C_dom_sf"/>
</dbReference>
<comment type="function">
    <text evidence="9 10">Cell wall formation. Catalyzes the addition of glutamate to the nucleotide precursor UDP-N-acetylmuramoyl-L-alanine (UMA).</text>
</comment>
<dbReference type="EMBL" id="BMKL01000001">
    <property type="protein sequence ID" value="GGD98350.1"/>
    <property type="molecule type" value="Genomic_DNA"/>
</dbReference>
<dbReference type="RefSeq" id="WP_188644797.1">
    <property type="nucleotide sequence ID" value="NZ_BMKL01000001.1"/>
</dbReference>
<feature type="domain" description="Mur ligase central" evidence="12">
    <location>
        <begin position="115"/>
        <end position="230"/>
    </location>
</feature>
<dbReference type="InterPro" id="IPR013221">
    <property type="entry name" value="Mur_ligase_cen"/>
</dbReference>
<dbReference type="InterPro" id="IPR036565">
    <property type="entry name" value="Mur-like_cat_sf"/>
</dbReference>
<accession>A0ABQ1SAC7</accession>
<dbReference type="SUPFAM" id="SSF51984">
    <property type="entry name" value="MurCD N-terminal domain"/>
    <property type="match status" value="1"/>
</dbReference>
<protein>
    <recommendedName>
        <fullName evidence="9 10">UDP-N-acetylmuramoylalanine--D-glutamate ligase</fullName>
        <ecNumber evidence="9 10">6.3.2.9</ecNumber>
    </recommendedName>
    <alternativeName>
        <fullName evidence="9">D-glutamic acid-adding enzyme</fullName>
    </alternativeName>
    <alternativeName>
        <fullName evidence="9">UDP-N-acetylmuramoyl-L-alanyl-D-glutamate synthetase</fullName>
    </alternativeName>
</protein>
<evidence type="ECO:0000256" key="7">
    <source>
        <dbReference type="ARBA" id="ARBA00022840"/>
    </source>
</evidence>
<comment type="similarity">
    <text evidence="9">Belongs to the MurCDEF family.</text>
</comment>
<dbReference type="Proteomes" id="UP000619041">
    <property type="component" value="Unassembled WGS sequence"/>
</dbReference>
<keyword evidence="8 9" id="KW-0131">Cell cycle</keyword>
<keyword evidence="14" id="KW-1185">Reference proteome</keyword>
<evidence type="ECO:0000259" key="11">
    <source>
        <dbReference type="Pfam" id="PF02875"/>
    </source>
</evidence>
<dbReference type="Pfam" id="PF02875">
    <property type="entry name" value="Mur_ligase_C"/>
    <property type="match status" value="1"/>
</dbReference>
<dbReference type="InterPro" id="IPR005762">
    <property type="entry name" value="MurD"/>
</dbReference>
<evidence type="ECO:0000256" key="3">
    <source>
        <dbReference type="ARBA" id="ARBA00022490"/>
    </source>
</evidence>
<sequence>MITSPAFTGKRYAVLGLARSGLATVEALVASGAQVTAWDRQDVARAKVDPANVLLADPLEMDLSGYDGVVVSPGVPLNTHPIAARAAEFGVPVIGDIELFAQARASLPRHKVVGITGTNGKSTTTALVHHVLRSAGTPTTMGGNIGLPILAQDPLPEGGVYVLELSSYQIDLTFSLDCDVAVLLNVTPDHLDRYSGLEAYAASKGRLLETQSDGHKSLVNRETVSAGLVRAPARADWIVDASAAEQASWPSLQGPHNAQNAGAARQVCTWLGISAADIEAAFRTFAGLSHRMERVATHDGVMFVNDSKATNTDSAAPALAAFPPGPNGPRIHWIVGGLPKEDGLGATEQHLVNVKAAYTIGEAGPRFAELLEGRVPVTRAEMLCEATRCAIAAAEPGDVVLLSPACASFDQFKDYEQRGESFRQFVAALTEDPASDPCRAADAEKAA</sequence>
<dbReference type="SUPFAM" id="SSF53623">
    <property type="entry name" value="MurD-like peptide ligases, catalytic domain"/>
    <property type="match status" value="1"/>
</dbReference>
<comment type="pathway">
    <text evidence="2 9 10">Cell wall biogenesis; peptidoglycan biosynthesis.</text>
</comment>
<evidence type="ECO:0000259" key="12">
    <source>
        <dbReference type="Pfam" id="PF08245"/>
    </source>
</evidence>
<keyword evidence="4 9" id="KW-0436">Ligase</keyword>
<dbReference type="Pfam" id="PF21799">
    <property type="entry name" value="MurD-like_N"/>
    <property type="match status" value="1"/>
</dbReference>
<gene>
    <name evidence="9 13" type="primary">murD</name>
    <name evidence="13" type="ORF">GCM10011515_17700</name>
</gene>
<evidence type="ECO:0000256" key="6">
    <source>
        <dbReference type="ARBA" id="ARBA00022741"/>
    </source>
</evidence>
<evidence type="ECO:0000313" key="13">
    <source>
        <dbReference type="EMBL" id="GGD98350.1"/>
    </source>
</evidence>
<dbReference type="NCBIfam" id="TIGR01087">
    <property type="entry name" value="murD"/>
    <property type="match status" value="1"/>
</dbReference>
<keyword evidence="9 10" id="KW-0133">Cell shape</keyword>
<keyword evidence="7 9" id="KW-0067">ATP-binding</keyword>
<keyword evidence="3 9" id="KW-0963">Cytoplasm</keyword>
<evidence type="ECO:0000256" key="5">
    <source>
        <dbReference type="ARBA" id="ARBA00022618"/>
    </source>
</evidence>
<comment type="catalytic activity">
    <reaction evidence="9 10">
        <text>UDP-N-acetyl-alpha-D-muramoyl-L-alanine + D-glutamate + ATP = UDP-N-acetyl-alpha-D-muramoyl-L-alanyl-D-glutamate + ADP + phosphate + H(+)</text>
        <dbReference type="Rhea" id="RHEA:16429"/>
        <dbReference type="ChEBI" id="CHEBI:15378"/>
        <dbReference type="ChEBI" id="CHEBI:29986"/>
        <dbReference type="ChEBI" id="CHEBI:30616"/>
        <dbReference type="ChEBI" id="CHEBI:43474"/>
        <dbReference type="ChEBI" id="CHEBI:83898"/>
        <dbReference type="ChEBI" id="CHEBI:83900"/>
        <dbReference type="ChEBI" id="CHEBI:456216"/>
        <dbReference type="EC" id="6.3.2.9"/>
    </reaction>
</comment>
<dbReference type="EC" id="6.3.2.9" evidence="9 10"/>
<dbReference type="PANTHER" id="PTHR43692:SF1">
    <property type="entry name" value="UDP-N-ACETYLMURAMOYLALANINE--D-GLUTAMATE LIGASE"/>
    <property type="match status" value="1"/>
</dbReference>
<evidence type="ECO:0000256" key="1">
    <source>
        <dbReference type="ARBA" id="ARBA00004496"/>
    </source>
</evidence>
<organism evidence="13 14">
    <name type="scientific">Tsuneonella deserti</name>
    <dbReference type="NCBI Taxonomy" id="2035528"/>
    <lineage>
        <taxon>Bacteria</taxon>
        <taxon>Pseudomonadati</taxon>
        <taxon>Pseudomonadota</taxon>
        <taxon>Alphaproteobacteria</taxon>
        <taxon>Sphingomonadales</taxon>
        <taxon>Erythrobacteraceae</taxon>
        <taxon>Tsuneonella</taxon>
    </lineage>
</organism>
<dbReference type="Gene3D" id="3.40.50.720">
    <property type="entry name" value="NAD(P)-binding Rossmann-like Domain"/>
    <property type="match status" value="1"/>
</dbReference>
<reference evidence="14" key="1">
    <citation type="journal article" date="2019" name="Int. J. Syst. Evol. Microbiol.">
        <title>The Global Catalogue of Microorganisms (GCM) 10K type strain sequencing project: providing services to taxonomists for standard genome sequencing and annotation.</title>
        <authorList>
            <consortium name="The Broad Institute Genomics Platform"/>
            <consortium name="The Broad Institute Genome Sequencing Center for Infectious Disease"/>
            <person name="Wu L."/>
            <person name="Ma J."/>
        </authorList>
    </citation>
    <scope>NUCLEOTIDE SEQUENCE [LARGE SCALE GENOMIC DNA]</scope>
    <source>
        <strain evidence="14">CGMCC 1.15959</strain>
    </source>
</reference>
<keyword evidence="9 10" id="KW-0573">Peptidoglycan synthesis</keyword>
<dbReference type="PROSITE" id="PS01011">
    <property type="entry name" value="FOLYLPOLYGLU_SYNT_1"/>
    <property type="match status" value="1"/>
</dbReference>
<evidence type="ECO:0000256" key="10">
    <source>
        <dbReference type="RuleBase" id="RU003664"/>
    </source>
</evidence>
<dbReference type="Gene3D" id="3.40.1190.10">
    <property type="entry name" value="Mur-like, catalytic domain"/>
    <property type="match status" value="1"/>
</dbReference>
<evidence type="ECO:0000313" key="14">
    <source>
        <dbReference type="Proteomes" id="UP000619041"/>
    </source>
</evidence>
<dbReference type="HAMAP" id="MF_00639">
    <property type="entry name" value="MurD"/>
    <property type="match status" value="1"/>
</dbReference>
<keyword evidence="9 10" id="KW-0961">Cell wall biogenesis/degradation</keyword>
<dbReference type="InterPro" id="IPR004101">
    <property type="entry name" value="Mur_ligase_C"/>
</dbReference>
<comment type="caution">
    <text evidence="13">The sequence shown here is derived from an EMBL/GenBank/DDBJ whole genome shotgun (WGS) entry which is preliminary data.</text>
</comment>
<proteinExistence type="inferred from homology"/>
<comment type="subcellular location">
    <subcellularLocation>
        <location evidence="1 9 10">Cytoplasm</location>
    </subcellularLocation>
</comment>
<dbReference type="GO" id="GO:0016874">
    <property type="term" value="F:ligase activity"/>
    <property type="evidence" value="ECO:0007669"/>
    <property type="project" value="UniProtKB-KW"/>
</dbReference>
<evidence type="ECO:0000256" key="2">
    <source>
        <dbReference type="ARBA" id="ARBA00004752"/>
    </source>
</evidence>
<dbReference type="InterPro" id="IPR018109">
    <property type="entry name" value="Folylpolyglutamate_synth_CS"/>
</dbReference>
<dbReference type="PANTHER" id="PTHR43692">
    <property type="entry name" value="UDP-N-ACETYLMURAMOYLALANINE--D-GLUTAMATE LIGASE"/>
    <property type="match status" value="1"/>
</dbReference>
<name>A0ABQ1SAC7_9SPHN</name>
<keyword evidence="6 9" id="KW-0547">Nucleotide-binding</keyword>
<dbReference type="Gene3D" id="3.90.190.20">
    <property type="entry name" value="Mur ligase, C-terminal domain"/>
    <property type="match status" value="1"/>
</dbReference>
<feature type="binding site" evidence="9">
    <location>
        <begin position="117"/>
        <end position="123"/>
    </location>
    <ligand>
        <name>ATP</name>
        <dbReference type="ChEBI" id="CHEBI:30616"/>
    </ligand>
</feature>
<evidence type="ECO:0000256" key="8">
    <source>
        <dbReference type="ARBA" id="ARBA00023306"/>
    </source>
</evidence>
<evidence type="ECO:0000256" key="9">
    <source>
        <dbReference type="HAMAP-Rule" id="MF_00639"/>
    </source>
</evidence>
<dbReference type="SUPFAM" id="SSF53244">
    <property type="entry name" value="MurD-like peptide ligases, peptide-binding domain"/>
    <property type="match status" value="1"/>
</dbReference>